<evidence type="ECO:0000259" key="3">
    <source>
        <dbReference type="Pfam" id="PF01370"/>
    </source>
</evidence>
<reference evidence="4 5" key="1">
    <citation type="submission" date="2018-02" db="EMBL/GenBank/DDBJ databases">
        <title>The genomes of Aspergillus section Nigri reveals drivers in fungal speciation.</title>
        <authorList>
            <consortium name="DOE Joint Genome Institute"/>
            <person name="Vesth T.C."/>
            <person name="Nybo J."/>
            <person name="Theobald S."/>
            <person name="Brandl J."/>
            <person name="Frisvad J.C."/>
            <person name="Nielsen K.F."/>
            <person name="Lyhne E.K."/>
            <person name="Kogle M.E."/>
            <person name="Kuo A."/>
            <person name="Riley R."/>
            <person name="Clum A."/>
            <person name="Nolan M."/>
            <person name="Lipzen A."/>
            <person name="Salamov A."/>
            <person name="Henrissat B."/>
            <person name="Wiebenga A."/>
            <person name="De vries R.P."/>
            <person name="Grigoriev I.V."/>
            <person name="Mortensen U.H."/>
            <person name="Andersen M.R."/>
            <person name="Baker S.E."/>
        </authorList>
    </citation>
    <scope>NUCLEOTIDE SEQUENCE [LARGE SCALE GENOMIC DNA]</scope>
    <source>
        <strain evidence="4 5">CBS 114.80</strain>
    </source>
</reference>
<dbReference type="InterPro" id="IPR001509">
    <property type="entry name" value="Epimerase_deHydtase"/>
</dbReference>
<accession>A0A2V5HWH7</accession>
<dbReference type="PANTHER" id="PTHR10366">
    <property type="entry name" value="NAD DEPENDENT EPIMERASE/DEHYDRATASE"/>
    <property type="match status" value="1"/>
</dbReference>
<keyword evidence="1" id="KW-0560">Oxidoreductase</keyword>
<gene>
    <name evidence="4" type="ORF">BP00DRAFT_466110</name>
</gene>
<evidence type="ECO:0000313" key="4">
    <source>
        <dbReference type="EMBL" id="PYI26444.1"/>
    </source>
</evidence>
<sequence>MAPLVLLTGATGLIGFRVLQELLLKSDYNIRITVRSEAKAQTIFSNPVIQKLNAGDRLTSILVPDILAEHAFTTALQDVSFVIHTGAPLPVPGFDPLTQVWKPTVEGTANLLKSALSVPTLTRVVITSSIVANMAPMPDPFVTVSAASRITLPGTPETFSNVFEAYVLAKITELNDTDAFVEREQPPFSVATVAPGYVYGRDERVLSAEAAVTKDSSPGILLRSVKGIDCPVPIHGGYVHIDDLAELYLRVLQREPDAQTPSSFGACALVDYADVWRVAEKEYSAAVAAGVLTRATLPTLPIAYDSSETEKALGMTFRPFEDAVKDVVDFYLERLEAEKASSS</sequence>
<dbReference type="PANTHER" id="PTHR10366:SF564">
    <property type="entry name" value="STEROL-4-ALPHA-CARBOXYLATE 3-DEHYDROGENASE, DECARBOXYLATING"/>
    <property type="match status" value="1"/>
</dbReference>
<dbReference type="Gene3D" id="3.40.50.720">
    <property type="entry name" value="NAD(P)-binding Rossmann-like Domain"/>
    <property type="match status" value="1"/>
</dbReference>
<evidence type="ECO:0000313" key="5">
    <source>
        <dbReference type="Proteomes" id="UP000248817"/>
    </source>
</evidence>
<keyword evidence="5" id="KW-1185">Reference proteome</keyword>
<evidence type="ECO:0000256" key="1">
    <source>
        <dbReference type="ARBA" id="ARBA00023002"/>
    </source>
</evidence>
<dbReference type="GO" id="GO:0016616">
    <property type="term" value="F:oxidoreductase activity, acting on the CH-OH group of donors, NAD or NADP as acceptor"/>
    <property type="evidence" value="ECO:0007669"/>
    <property type="project" value="TreeGrafter"/>
</dbReference>
<comment type="similarity">
    <text evidence="2">Belongs to the NAD(P)-dependent epimerase/dehydratase family. Dihydroflavonol-4-reductase subfamily.</text>
</comment>
<dbReference type="InterPro" id="IPR036291">
    <property type="entry name" value="NAD(P)-bd_dom_sf"/>
</dbReference>
<dbReference type="Proteomes" id="UP000248817">
    <property type="component" value="Unassembled WGS sequence"/>
</dbReference>
<evidence type="ECO:0000256" key="2">
    <source>
        <dbReference type="ARBA" id="ARBA00023445"/>
    </source>
</evidence>
<dbReference type="EMBL" id="KZ825597">
    <property type="protein sequence ID" value="PYI26444.1"/>
    <property type="molecule type" value="Genomic_DNA"/>
</dbReference>
<dbReference type="SUPFAM" id="SSF51735">
    <property type="entry name" value="NAD(P)-binding Rossmann-fold domains"/>
    <property type="match status" value="1"/>
</dbReference>
<dbReference type="InterPro" id="IPR050425">
    <property type="entry name" value="NAD(P)_dehydrat-like"/>
</dbReference>
<name>A0A2V5HWH7_9EURO</name>
<protein>
    <submittedName>
        <fullName evidence="4">Cinnamoyl-CoA reductase</fullName>
    </submittedName>
</protein>
<organism evidence="4 5">
    <name type="scientific">Aspergillus indologenus CBS 114.80</name>
    <dbReference type="NCBI Taxonomy" id="1450541"/>
    <lineage>
        <taxon>Eukaryota</taxon>
        <taxon>Fungi</taxon>
        <taxon>Dikarya</taxon>
        <taxon>Ascomycota</taxon>
        <taxon>Pezizomycotina</taxon>
        <taxon>Eurotiomycetes</taxon>
        <taxon>Eurotiomycetidae</taxon>
        <taxon>Eurotiales</taxon>
        <taxon>Aspergillaceae</taxon>
        <taxon>Aspergillus</taxon>
        <taxon>Aspergillus subgen. Circumdati</taxon>
    </lineage>
</organism>
<dbReference type="AlphaFoldDB" id="A0A2V5HWH7"/>
<dbReference type="Pfam" id="PF01370">
    <property type="entry name" value="Epimerase"/>
    <property type="match status" value="1"/>
</dbReference>
<proteinExistence type="inferred from homology"/>
<feature type="domain" description="NAD-dependent epimerase/dehydratase" evidence="3">
    <location>
        <begin position="5"/>
        <end position="255"/>
    </location>
</feature>